<comment type="caution">
    <text evidence="2">The sequence shown here is derived from an EMBL/GenBank/DDBJ whole genome shotgun (WGS) entry which is preliminary data.</text>
</comment>
<protein>
    <submittedName>
        <fullName evidence="2">Uncharacterized protein</fullName>
    </submittedName>
</protein>
<evidence type="ECO:0000256" key="1">
    <source>
        <dbReference type="SAM" id="Phobius"/>
    </source>
</evidence>
<dbReference type="AlphaFoldDB" id="A0A3N4MIG9"/>
<feature type="transmembrane region" description="Helical" evidence="1">
    <location>
        <begin position="23"/>
        <end position="50"/>
    </location>
</feature>
<feature type="transmembrane region" description="Helical" evidence="1">
    <location>
        <begin position="70"/>
        <end position="90"/>
    </location>
</feature>
<name>A0A3N4MIG9_9BACT</name>
<keyword evidence="1" id="KW-0472">Membrane</keyword>
<proteinExistence type="predicted"/>
<keyword evidence="1" id="KW-0812">Transmembrane</keyword>
<gene>
    <name evidence="2" type="ORF">EG028_02815</name>
</gene>
<accession>A0A3N4MIG9</accession>
<reference evidence="3" key="1">
    <citation type="submission" date="2018-11" db="EMBL/GenBank/DDBJ databases">
        <title>Chitinophaga lutea sp.nov., isolate from arsenic contaminated soil.</title>
        <authorList>
            <person name="Zong Y."/>
        </authorList>
    </citation>
    <scope>NUCLEOTIDE SEQUENCE [LARGE SCALE GENOMIC DNA]</scope>
    <source>
        <strain evidence="3">YLT18</strain>
    </source>
</reference>
<feature type="transmembrane region" description="Helical" evidence="1">
    <location>
        <begin position="198"/>
        <end position="221"/>
    </location>
</feature>
<organism evidence="2 3">
    <name type="scientific">Chitinophaga barathri</name>
    <dbReference type="NCBI Taxonomy" id="1647451"/>
    <lineage>
        <taxon>Bacteria</taxon>
        <taxon>Pseudomonadati</taxon>
        <taxon>Bacteroidota</taxon>
        <taxon>Chitinophagia</taxon>
        <taxon>Chitinophagales</taxon>
        <taxon>Chitinophagaceae</taxon>
        <taxon>Chitinophaga</taxon>
    </lineage>
</organism>
<dbReference type="Proteomes" id="UP000279089">
    <property type="component" value="Unassembled WGS sequence"/>
</dbReference>
<evidence type="ECO:0000313" key="2">
    <source>
        <dbReference type="EMBL" id="RPD43245.1"/>
    </source>
</evidence>
<feature type="transmembrane region" description="Helical" evidence="1">
    <location>
        <begin position="241"/>
        <end position="262"/>
    </location>
</feature>
<feature type="transmembrane region" description="Helical" evidence="1">
    <location>
        <begin position="156"/>
        <end position="178"/>
    </location>
</feature>
<evidence type="ECO:0000313" key="3">
    <source>
        <dbReference type="Proteomes" id="UP000279089"/>
    </source>
</evidence>
<sequence length="280" mass="31312">MWTSFINTFNGFAKLAGQYYKSWAGFIFSATLIFFLLGTAAGLLVMKILFFLPLEGLQEEYGMNFIWINYSLRVGAHIMMIGCGLIAAAFSRNEKAPSSFQEFTNQTPGAAWVSFFSLSAILTIPVMIEMYYNIRMTTVYMNSSLGLGEQQSARELYYWLMTFMNIFNALAVPLFAAITFIKAAGGQRIGPYARQIKILAIMGFLVQVIVIGLYYNLNILVVMPVSKITRLPYGDIPPGTIIAVITIALAGVWAWLICGAFYEETVEFELEENTKASTHQ</sequence>
<keyword evidence="1" id="KW-1133">Transmembrane helix</keyword>
<feature type="transmembrane region" description="Helical" evidence="1">
    <location>
        <begin position="111"/>
        <end position="132"/>
    </location>
</feature>
<dbReference type="EMBL" id="RMBX01000001">
    <property type="protein sequence ID" value="RPD43245.1"/>
    <property type="molecule type" value="Genomic_DNA"/>
</dbReference>
<keyword evidence="3" id="KW-1185">Reference proteome</keyword>
<dbReference type="RefSeq" id="WP_120514514.1">
    <property type="nucleotide sequence ID" value="NZ_QXZY01000001.1"/>
</dbReference>